<dbReference type="InterPro" id="IPR032799">
    <property type="entry name" value="TAXi_C"/>
</dbReference>
<dbReference type="InterPro" id="IPR032861">
    <property type="entry name" value="TAXi_N"/>
</dbReference>
<evidence type="ECO:0000256" key="4">
    <source>
        <dbReference type="ARBA" id="ARBA00022750"/>
    </source>
</evidence>
<keyword evidence="2 8" id="KW-0645">Protease</keyword>
<dbReference type="InterPro" id="IPR033121">
    <property type="entry name" value="PEPTIDASE_A1"/>
</dbReference>
<evidence type="ECO:0000256" key="9">
    <source>
        <dbReference type="SAM" id="SignalP"/>
    </source>
</evidence>
<dbReference type="GeneID" id="120257010"/>
<dbReference type="InterPro" id="IPR033873">
    <property type="entry name" value="CND41-like"/>
</dbReference>
<evidence type="ECO:0000256" key="7">
    <source>
        <dbReference type="PIRSR" id="PIRSR601461-1"/>
    </source>
</evidence>
<keyword evidence="3 9" id="KW-0732">Signal</keyword>
<evidence type="ECO:0000256" key="5">
    <source>
        <dbReference type="ARBA" id="ARBA00022801"/>
    </source>
</evidence>
<dbReference type="AlphaFoldDB" id="A0AB40AZS4"/>
<evidence type="ECO:0000256" key="1">
    <source>
        <dbReference type="ARBA" id="ARBA00007447"/>
    </source>
</evidence>
<feature type="active site" evidence="7">
    <location>
        <position position="333"/>
    </location>
</feature>
<evidence type="ECO:0000256" key="2">
    <source>
        <dbReference type="ARBA" id="ARBA00022670"/>
    </source>
</evidence>
<dbReference type="Pfam" id="PF14541">
    <property type="entry name" value="TAXi_C"/>
    <property type="match status" value="1"/>
</dbReference>
<feature type="active site" evidence="7">
    <location>
        <position position="137"/>
    </location>
</feature>
<dbReference type="Pfam" id="PF14543">
    <property type="entry name" value="TAXi_N"/>
    <property type="match status" value="1"/>
</dbReference>
<dbReference type="InterPro" id="IPR021109">
    <property type="entry name" value="Peptidase_aspartic_dom_sf"/>
</dbReference>
<dbReference type="Gene3D" id="2.40.70.10">
    <property type="entry name" value="Acid Proteases"/>
    <property type="match status" value="2"/>
</dbReference>
<dbReference type="PANTHER" id="PTHR13683:SF750">
    <property type="entry name" value="ASPARTYL PROTEASE AED1"/>
    <property type="match status" value="1"/>
</dbReference>
<feature type="domain" description="Peptidase A1" evidence="10">
    <location>
        <begin position="119"/>
        <end position="451"/>
    </location>
</feature>
<protein>
    <submittedName>
        <fullName evidence="12">Aspartyl protease family protein At5g10770-like</fullName>
    </submittedName>
</protein>
<gene>
    <name evidence="12" type="primary">LOC120257010</name>
</gene>
<keyword evidence="6" id="KW-1015">Disulfide bond</keyword>
<dbReference type="PANTHER" id="PTHR13683">
    <property type="entry name" value="ASPARTYL PROTEASES"/>
    <property type="match status" value="1"/>
</dbReference>
<dbReference type="SUPFAM" id="SSF50630">
    <property type="entry name" value="Acid proteases"/>
    <property type="match status" value="1"/>
</dbReference>
<keyword evidence="4 8" id="KW-0064">Aspartyl protease</keyword>
<evidence type="ECO:0000256" key="8">
    <source>
        <dbReference type="RuleBase" id="RU000454"/>
    </source>
</evidence>
<evidence type="ECO:0000313" key="11">
    <source>
        <dbReference type="Proteomes" id="UP001515500"/>
    </source>
</evidence>
<keyword evidence="11" id="KW-1185">Reference proteome</keyword>
<evidence type="ECO:0000259" key="10">
    <source>
        <dbReference type="PROSITE" id="PS51767"/>
    </source>
</evidence>
<evidence type="ECO:0000256" key="6">
    <source>
        <dbReference type="ARBA" id="ARBA00023157"/>
    </source>
</evidence>
<dbReference type="CDD" id="cd05472">
    <property type="entry name" value="cnd41_like"/>
    <property type="match status" value="1"/>
</dbReference>
<dbReference type="InterPro" id="IPR001461">
    <property type="entry name" value="Aspartic_peptidase_A1"/>
</dbReference>
<dbReference type="PROSITE" id="PS51767">
    <property type="entry name" value="PEPTIDASE_A1"/>
    <property type="match status" value="1"/>
</dbReference>
<dbReference type="RefSeq" id="XP_039120578.1">
    <property type="nucleotide sequence ID" value="XM_039264644.1"/>
</dbReference>
<accession>A0AB40AZS4</accession>
<dbReference type="PROSITE" id="PS00141">
    <property type="entry name" value="ASP_PROTEASE"/>
    <property type="match status" value="1"/>
</dbReference>
<comment type="similarity">
    <text evidence="1 8">Belongs to the peptidase A1 family.</text>
</comment>
<dbReference type="Proteomes" id="UP001515500">
    <property type="component" value="Unplaced"/>
</dbReference>
<keyword evidence="5 8" id="KW-0378">Hydrolase</keyword>
<dbReference type="GO" id="GO:0004190">
    <property type="term" value="F:aspartic-type endopeptidase activity"/>
    <property type="evidence" value="ECO:0007669"/>
    <property type="project" value="UniProtKB-KW"/>
</dbReference>
<evidence type="ECO:0000256" key="3">
    <source>
        <dbReference type="ARBA" id="ARBA00022729"/>
    </source>
</evidence>
<organism evidence="11 12">
    <name type="scientific">Dioscorea cayennensis subsp. rotundata</name>
    <name type="common">White Guinea yam</name>
    <name type="synonym">Dioscorea rotundata</name>
    <dbReference type="NCBI Taxonomy" id="55577"/>
    <lineage>
        <taxon>Eukaryota</taxon>
        <taxon>Viridiplantae</taxon>
        <taxon>Streptophyta</taxon>
        <taxon>Embryophyta</taxon>
        <taxon>Tracheophyta</taxon>
        <taxon>Spermatophyta</taxon>
        <taxon>Magnoliopsida</taxon>
        <taxon>Liliopsida</taxon>
        <taxon>Dioscoreales</taxon>
        <taxon>Dioscoreaceae</taxon>
        <taxon>Dioscorea</taxon>
    </lineage>
</organism>
<sequence>MLLCCSVLIHSSFVAEDVTQSGQNIIDISSLLPQTVCSLAKATAINGAGTRLKLIHQHGPCSPFNHSNKLTHNQILTQDQSRVNFINQHRRHSTITSTSTSTTSKIPAYTGNSFSTGNYIITINFGTPEQELTVIFDTGSDVTWIQCQPCLTSCYSQQEPLFAPAQSTTFSSVSCSDPACSQLNSPDCSNNTCVYTVTYGDKSYTNGFYSEDTLTLSPTDTLTSFFFGCGVNNSDGFGKVVGLLGLGRGPASLISQSNTKYNSFFSYCLPSTSSSTGYLTFGGEAPTNLNSTQMLTNSSMPSFYFLGLQGISVDGTQLDIPPTVFSNVGTIIDSGTVISRLPPEAYSSLRDAFRQKMSNYSEAQATNLLDTCYDLSSYDTVEIPTVSLEFEDGMALDLDASQILFLVNGPSQACLGFAGNKDASDVGIIGNTQQRKFSVVYDVPNQVIGFGQGGCD</sequence>
<dbReference type="InterPro" id="IPR001969">
    <property type="entry name" value="Aspartic_peptidase_AS"/>
</dbReference>
<feature type="signal peptide" evidence="9">
    <location>
        <begin position="1"/>
        <end position="16"/>
    </location>
</feature>
<name>A0AB40AZS4_DIOCR</name>
<proteinExistence type="inferred from homology"/>
<dbReference type="GO" id="GO:0006508">
    <property type="term" value="P:proteolysis"/>
    <property type="evidence" value="ECO:0007669"/>
    <property type="project" value="UniProtKB-KW"/>
</dbReference>
<feature type="chain" id="PRO_5044270123" evidence="9">
    <location>
        <begin position="17"/>
        <end position="456"/>
    </location>
</feature>
<evidence type="ECO:0000313" key="12">
    <source>
        <dbReference type="RefSeq" id="XP_039120578.1"/>
    </source>
</evidence>
<dbReference type="PRINTS" id="PR00792">
    <property type="entry name" value="PEPSIN"/>
</dbReference>
<dbReference type="FunFam" id="2.40.70.10:FF:000021">
    <property type="entry name" value="Aspartyl protease AED1"/>
    <property type="match status" value="1"/>
</dbReference>
<reference evidence="12" key="1">
    <citation type="submission" date="2025-08" db="UniProtKB">
        <authorList>
            <consortium name="RefSeq"/>
        </authorList>
    </citation>
    <scope>IDENTIFICATION</scope>
</reference>
<dbReference type="FunFam" id="2.40.70.10:FF:000013">
    <property type="entry name" value="Aspartyl protease AED1"/>
    <property type="match status" value="1"/>
</dbReference>